<name>A0AA35QY43_GEOBA</name>
<protein>
    <recommendedName>
        <fullName evidence="1">DUF7700 domain-containing protein</fullName>
    </recommendedName>
</protein>
<evidence type="ECO:0000259" key="1">
    <source>
        <dbReference type="Pfam" id="PF24777"/>
    </source>
</evidence>
<dbReference type="InterPro" id="IPR056117">
    <property type="entry name" value="DUF7700"/>
</dbReference>
<evidence type="ECO:0000313" key="2">
    <source>
        <dbReference type="EMBL" id="CAI7996728.1"/>
    </source>
</evidence>
<keyword evidence="3" id="KW-1185">Reference proteome</keyword>
<comment type="caution">
    <text evidence="2">The sequence shown here is derived from an EMBL/GenBank/DDBJ whole genome shotgun (WGS) entry which is preliminary data.</text>
</comment>
<reference evidence="2" key="1">
    <citation type="submission" date="2023-03" db="EMBL/GenBank/DDBJ databases">
        <authorList>
            <person name="Steffen K."/>
            <person name="Cardenas P."/>
        </authorList>
    </citation>
    <scope>NUCLEOTIDE SEQUENCE</scope>
</reference>
<feature type="domain" description="DUF7700" evidence="1">
    <location>
        <begin position="51"/>
        <end position="136"/>
    </location>
</feature>
<dbReference type="AlphaFoldDB" id="A0AA35QY43"/>
<dbReference type="EMBL" id="CASHTH010000277">
    <property type="protein sequence ID" value="CAI7996728.1"/>
    <property type="molecule type" value="Genomic_DNA"/>
</dbReference>
<sequence>MATKRDGEKYLGHELHVPLSQDGQVMAYVWPVRALNVRGSWCGGPTIGIDVGNEEIIRFDCHDRPGHWHGGGYDKGGSPGASHRDFPKDIVAVADQVDWSLQQVSERTSELLAEADHGEAAEAVDAAMLQEAVGLIRNHLKQQGHLRDEAISAGIIEA</sequence>
<gene>
    <name evidence="2" type="ORF">GBAR_LOCUS1942</name>
</gene>
<accession>A0AA35QY43</accession>
<dbReference type="Proteomes" id="UP001174909">
    <property type="component" value="Unassembled WGS sequence"/>
</dbReference>
<proteinExistence type="predicted"/>
<evidence type="ECO:0000313" key="3">
    <source>
        <dbReference type="Proteomes" id="UP001174909"/>
    </source>
</evidence>
<organism evidence="2 3">
    <name type="scientific">Geodia barretti</name>
    <name type="common">Barrett's horny sponge</name>
    <dbReference type="NCBI Taxonomy" id="519541"/>
    <lineage>
        <taxon>Eukaryota</taxon>
        <taxon>Metazoa</taxon>
        <taxon>Porifera</taxon>
        <taxon>Demospongiae</taxon>
        <taxon>Heteroscleromorpha</taxon>
        <taxon>Tetractinellida</taxon>
        <taxon>Astrophorina</taxon>
        <taxon>Geodiidae</taxon>
        <taxon>Geodia</taxon>
    </lineage>
</organism>
<dbReference type="Pfam" id="PF24777">
    <property type="entry name" value="DUF7700"/>
    <property type="match status" value="1"/>
</dbReference>